<protein>
    <submittedName>
        <fullName evidence="5">Uncharacterized protein involved in exopolysaccharide biosynthesis/MinD-like ATPase involved in chromosome partitioning or flagellar assembly</fullName>
    </submittedName>
</protein>
<dbReference type="InterPro" id="IPR005702">
    <property type="entry name" value="Wzc-like_C"/>
</dbReference>
<keyword evidence="2" id="KW-0067">ATP-binding</keyword>
<dbReference type="PANTHER" id="PTHR32309:SF13">
    <property type="entry name" value="FERRIC ENTEROBACTIN TRANSPORT PROTEIN FEPE"/>
    <property type="match status" value="1"/>
</dbReference>
<evidence type="ECO:0000256" key="1">
    <source>
        <dbReference type="ARBA" id="ARBA00022741"/>
    </source>
</evidence>
<dbReference type="SUPFAM" id="SSF52540">
    <property type="entry name" value="P-loop containing nucleoside triphosphate hydrolases"/>
    <property type="match status" value="1"/>
</dbReference>
<dbReference type="Gene3D" id="3.40.50.300">
    <property type="entry name" value="P-loop containing nucleotide triphosphate hydrolases"/>
    <property type="match status" value="1"/>
</dbReference>
<dbReference type="Proteomes" id="UP001223743">
    <property type="component" value="Unassembled WGS sequence"/>
</dbReference>
<reference evidence="5 6" key="1">
    <citation type="submission" date="2023-07" db="EMBL/GenBank/DDBJ databases">
        <title>Genomic Encyclopedia of Type Strains, Phase IV (KMG-IV): sequencing the most valuable type-strain genomes for metagenomic binning, comparative biology and taxonomic classification.</title>
        <authorList>
            <person name="Goeker M."/>
        </authorList>
    </citation>
    <scope>NUCLEOTIDE SEQUENCE [LARGE SCALE GENOMIC DNA]</scope>
    <source>
        <strain evidence="5 6">B1-1</strain>
    </source>
</reference>
<dbReference type="PANTHER" id="PTHR32309">
    <property type="entry name" value="TYROSINE-PROTEIN KINASE"/>
    <property type="match status" value="1"/>
</dbReference>
<keyword evidence="3" id="KW-0175">Coiled coil</keyword>
<evidence type="ECO:0000313" key="6">
    <source>
        <dbReference type="Proteomes" id="UP001223743"/>
    </source>
</evidence>
<evidence type="ECO:0000256" key="2">
    <source>
        <dbReference type="ARBA" id="ARBA00022840"/>
    </source>
</evidence>
<dbReference type="InterPro" id="IPR050445">
    <property type="entry name" value="Bact_polysacc_biosynth/exp"/>
</dbReference>
<keyword evidence="1" id="KW-0547">Nucleotide-binding</keyword>
<dbReference type="RefSeq" id="WP_266283052.1">
    <property type="nucleotide sequence ID" value="NZ_JAPKNF010000002.1"/>
</dbReference>
<feature type="region of interest" description="Disordered" evidence="4">
    <location>
        <begin position="1"/>
        <end position="20"/>
    </location>
</feature>
<name>A0ABU0M9C7_9HYPH</name>
<proteinExistence type="predicted"/>
<accession>A0ABU0M9C7</accession>
<dbReference type="CDD" id="cd05387">
    <property type="entry name" value="BY-kinase"/>
    <property type="match status" value="1"/>
</dbReference>
<evidence type="ECO:0000313" key="5">
    <source>
        <dbReference type="EMBL" id="MDQ0517581.1"/>
    </source>
</evidence>
<keyword evidence="6" id="KW-1185">Reference proteome</keyword>
<dbReference type="InterPro" id="IPR027417">
    <property type="entry name" value="P-loop_NTPase"/>
</dbReference>
<sequence>MMIRSSPGTSLVIGERDDTPPDIASEMERMVARGSTDRVIRELGLFDRAEFNPSLREESLTDRVRTLARQLIDRGVSREPAALGTDTMEAVVQRYYRALALRRDGLSNVVQIGFDSEDPVLAASVPAKLLDVYLDERATIERRRFEQIEDFVEKRIAEQRLRANEAREAVRRYRETVGPVSNEAQAAQFKAVEDLSARLKQLAAEREQVRGMIIALTSPDIESALGKYELPEPLAATFRDVDMQQRALDQLLKVYGENADEVVETRAKLLSLRSVFSAEVDHHVQVLRTRLDVLESERQSVTEELAVAEDRLTRSAQAQTELESLLAKAETEQSALDAIEQQRRSLADRSAMPVSDVIEVLSPAAVPLAPQGRGRLFYLVAAFCAALAASLTVALLREMLDGSVRSQDQLAAIPGLVPAGLLPVMPGHRRRRGQAPAIRGVFGESIRAVLVSLWQANGGEFPESILVTSALDHEGKSFVARALALELVAAGKPVLLVDGDLTRGDLGASFGAGTKPGLNELFSGRSDLAGVVHRDDVTGVDVIPRGAHGMQPRHHLPDLEGILRFARARGQVVIVDSAPVLASTDSIFLAQQIDRTVMVIRWGRTPLRTVEVAASRLREANRHPALTVLNMVNPRRYRLYGFKDAAIFSHSLAKYHPA</sequence>
<evidence type="ECO:0000256" key="3">
    <source>
        <dbReference type="SAM" id="Coils"/>
    </source>
</evidence>
<feature type="coiled-coil region" evidence="3">
    <location>
        <begin position="156"/>
        <end position="212"/>
    </location>
</feature>
<dbReference type="EMBL" id="JAUSWJ010000001">
    <property type="protein sequence ID" value="MDQ0517581.1"/>
    <property type="molecule type" value="Genomic_DNA"/>
</dbReference>
<evidence type="ECO:0000256" key="4">
    <source>
        <dbReference type="SAM" id="MobiDB-lite"/>
    </source>
</evidence>
<organism evidence="5 6">
    <name type="scientific">Kaistia geumhonensis</name>
    <dbReference type="NCBI Taxonomy" id="410839"/>
    <lineage>
        <taxon>Bacteria</taxon>
        <taxon>Pseudomonadati</taxon>
        <taxon>Pseudomonadota</taxon>
        <taxon>Alphaproteobacteria</taxon>
        <taxon>Hyphomicrobiales</taxon>
        <taxon>Kaistiaceae</taxon>
        <taxon>Kaistia</taxon>
    </lineage>
</organism>
<feature type="coiled-coil region" evidence="3">
    <location>
        <begin position="284"/>
        <end position="349"/>
    </location>
</feature>
<gene>
    <name evidence="5" type="ORF">QO015_003194</name>
</gene>
<comment type="caution">
    <text evidence="5">The sequence shown here is derived from an EMBL/GenBank/DDBJ whole genome shotgun (WGS) entry which is preliminary data.</text>
</comment>